<keyword evidence="3" id="KW-1185">Reference proteome</keyword>
<feature type="signal peptide" evidence="1">
    <location>
        <begin position="1"/>
        <end position="19"/>
    </location>
</feature>
<keyword evidence="1" id="KW-0732">Signal</keyword>
<organism evidence="2 3">
    <name type="scientific">Lophiotrema nucula</name>
    <dbReference type="NCBI Taxonomy" id="690887"/>
    <lineage>
        <taxon>Eukaryota</taxon>
        <taxon>Fungi</taxon>
        <taxon>Dikarya</taxon>
        <taxon>Ascomycota</taxon>
        <taxon>Pezizomycotina</taxon>
        <taxon>Dothideomycetes</taxon>
        <taxon>Pleosporomycetidae</taxon>
        <taxon>Pleosporales</taxon>
        <taxon>Lophiotremataceae</taxon>
        <taxon>Lophiotrema</taxon>
    </lineage>
</organism>
<dbReference type="AlphaFoldDB" id="A0A6A5YVG8"/>
<evidence type="ECO:0008006" key="4">
    <source>
        <dbReference type="Google" id="ProtNLM"/>
    </source>
</evidence>
<reference evidence="2" key="1">
    <citation type="journal article" date="2020" name="Stud. Mycol.">
        <title>101 Dothideomycetes genomes: a test case for predicting lifestyles and emergence of pathogens.</title>
        <authorList>
            <person name="Haridas S."/>
            <person name="Albert R."/>
            <person name="Binder M."/>
            <person name="Bloem J."/>
            <person name="Labutti K."/>
            <person name="Salamov A."/>
            <person name="Andreopoulos B."/>
            <person name="Baker S."/>
            <person name="Barry K."/>
            <person name="Bills G."/>
            <person name="Bluhm B."/>
            <person name="Cannon C."/>
            <person name="Castanera R."/>
            <person name="Culley D."/>
            <person name="Daum C."/>
            <person name="Ezra D."/>
            <person name="Gonzalez J."/>
            <person name="Henrissat B."/>
            <person name="Kuo A."/>
            <person name="Liang C."/>
            <person name="Lipzen A."/>
            <person name="Lutzoni F."/>
            <person name="Magnuson J."/>
            <person name="Mondo S."/>
            <person name="Nolan M."/>
            <person name="Ohm R."/>
            <person name="Pangilinan J."/>
            <person name="Park H.-J."/>
            <person name="Ramirez L."/>
            <person name="Alfaro M."/>
            <person name="Sun H."/>
            <person name="Tritt A."/>
            <person name="Yoshinaga Y."/>
            <person name="Zwiers L.-H."/>
            <person name="Turgeon B."/>
            <person name="Goodwin S."/>
            <person name="Spatafora J."/>
            <person name="Crous P."/>
            <person name="Grigoriev I."/>
        </authorList>
    </citation>
    <scope>NUCLEOTIDE SEQUENCE</scope>
    <source>
        <strain evidence="2">CBS 627.86</strain>
    </source>
</reference>
<sequence length="104" mass="11239">MHLDNLFIPLLSFISLASAACKCKPVSNPGLYCGYCSAVLSGDDGNAPNWEYAFECNKEGGCYQYGRSSKCYNSNPDIYCNGCDAWATCKPDNLIKRDGDGVTG</sequence>
<evidence type="ECO:0000256" key="1">
    <source>
        <dbReference type="SAM" id="SignalP"/>
    </source>
</evidence>
<accession>A0A6A5YVG8</accession>
<dbReference type="EMBL" id="ML977335">
    <property type="protein sequence ID" value="KAF2111050.1"/>
    <property type="molecule type" value="Genomic_DNA"/>
</dbReference>
<evidence type="ECO:0000313" key="3">
    <source>
        <dbReference type="Proteomes" id="UP000799770"/>
    </source>
</evidence>
<gene>
    <name evidence="2" type="ORF">BDV96DRAFT_186144</name>
</gene>
<dbReference type="Proteomes" id="UP000799770">
    <property type="component" value="Unassembled WGS sequence"/>
</dbReference>
<feature type="chain" id="PRO_5025467974" description="Secreted protein" evidence="1">
    <location>
        <begin position="20"/>
        <end position="104"/>
    </location>
</feature>
<name>A0A6A5YVG8_9PLEO</name>
<proteinExistence type="predicted"/>
<dbReference type="OrthoDB" id="3736272at2759"/>
<evidence type="ECO:0000313" key="2">
    <source>
        <dbReference type="EMBL" id="KAF2111050.1"/>
    </source>
</evidence>
<protein>
    <recommendedName>
        <fullName evidence="4">Secreted protein</fullName>
    </recommendedName>
</protein>